<accession>A0ACB9M0Z2</accession>
<evidence type="ECO:0000313" key="2">
    <source>
        <dbReference type="Proteomes" id="UP000828941"/>
    </source>
</evidence>
<reference evidence="1 2" key="1">
    <citation type="journal article" date="2022" name="DNA Res.">
        <title>Chromosomal-level genome assembly of the orchid tree Bauhinia variegata (Leguminosae; Cercidoideae) supports the allotetraploid origin hypothesis of Bauhinia.</title>
        <authorList>
            <person name="Zhong Y."/>
            <person name="Chen Y."/>
            <person name="Zheng D."/>
            <person name="Pang J."/>
            <person name="Liu Y."/>
            <person name="Luo S."/>
            <person name="Meng S."/>
            <person name="Qian L."/>
            <person name="Wei D."/>
            <person name="Dai S."/>
            <person name="Zhou R."/>
        </authorList>
    </citation>
    <scope>NUCLEOTIDE SEQUENCE [LARGE SCALE GENOMIC DNA]</scope>
    <source>
        <strain evidence="1">BV-YZ2020</strain>
    </source>
</reference>
<evidence type="ECO:0000313" key="1">
    <source>
        <dbReference type="EMBL" id="KAI4317665.1"/>
    </source>
</evidence>
<proteinExistence type="predicted"/>
<dbReference type="EMBL" id="CM039435">
    <property type="protein sequence ID" value="KAI4317665.1"/>
    <property type="molecule type" value="Genomic_DNA"/>
</dbReference>
<sequence length="1102" mass="121973">MGSLGDNDGKAVDFTEPFHSQLSPSSSPGHQDDADNEWECLEDTQPLYDNTPVEDALETQEVNFADETQVLNISSETQVLDDIDGIENINTQLLDEIDEVPVDSNNEQTDGTEILENIDELSTDNPQCKDGAQSVACKNIQCEPFCGHGEKKISEQSNAITDEQTSSGRKPPPFTYIRVQSLRESALAIRNKALKQNNGKTKSVAGTSQPLEPLLLKDDRESFLVGSEKGREFDHGKCNEEMEGFRNKNKCKVAGSAVRRLFNDDSPTENKGPSLNSENIYGGEGLANLSNYDNELAGLSYVNSQEPGELSQANALDFIDGFLQENLIEFDQEANHGKNMQEKSKSLPITKGQQHLAKKANDKGKAVKTGVFDWDDSREDERGGDILIRRREDIFGSESRRQKSCPLFQNAKGSRLKDGDKQLSISNKRINAVHSDSKLLLHNLNVSDNTAEETATRTRRNLANELEANVESSRAQMDPIATAADAPEMLNVGLDTQMAAEAMEELCNGEGIVNHDTNDASYVTKSSLTDQLNNSSAQKTMEITSKEHTVKCDRKMKKKRSKETRQLCGKHNLMRRSKRGKLKVGDNVTSNASENASEMPSQNSKKRKSAGASKIHPTEKLNNCTANESRSEQGLVDKRQKQGGVSDFTPVAYRTRQSSALNQSMKKPASLFRNFREEDREVVSLEKRNSGIGIQVLNALDPELAMVCSDDFGLDENTKLPSKLSCNNNGTKIYTVDCPRRRSLRKLSTCDKGSEKLGGSVKESAQSEDIAKSTGADSPLSAKSFVDTRLVESPTDRYKPSGSASVTPAGHKTLVNDASPICMGDDYYKQSCNRTVSTSCLVKVPHKELCRELRRLSATGSEPTTPSRKRRDMNDVRILYSNHLDEDIVRHQKKILARLGASVASSITDATHFVADQFVRTRNMLVAIASGKPVVTHLWIESCGQASCFIDEKNYILRDSKKEKEFGFSMPVSLARASQHPLLEGRRVFITPNTKPSRETISSLVKAVQGEAVERIGRSALKDDKIPDNLLVLTCEEDYSICLPFLEKGAAVYSSELLLNGIVTQKLEYERHVLFADNVKKTRSTIWLKRDGKTFLPVTNCK</sequence>
<gene>
    <name evidence="1" type="ORF">L6164_025516</name>
</gene>
<organism evidence="1 2">
    <name type="scientific">Bauhinia variegata</name>
    <name type="common">Purple orchid tree</name>
    <name type="synonym">Phanera variegata</name>
    <dbReference type="NCBI Taxonomy" id="167791"/>
    <lineage>
        <taxon>Eukaryota</taxon>
        <taxon>Viridiplantae</taxon>
        <taxon>Streptophyta</taxon>
        <taxon>Embryophyta</taxon>
        <taxon>Tracheophyta</taxon>
        <taxon>Spermatophyta</taxon>
        <taxon>Magnoliopsida</taxon>
        <taxon>eudicotyledons</taxon>
        <taxon>Gunneridae</taxon>
        <taxon>Pentapetalae</taxon>
        <taxon>rosids</taxon>
        <taxon>fabids</taxon>
        <taxon>Fabales</taxon>
        <taxon>Fabaceae</taxon>
        <taxon>Cercidoideae</taxon>
        <taxon>Cercideae</taxon>
        <taxon>Bauhiniinae</taxon>
        <taxon>Bauhinia</taxon>
    </lineage>
</organism>
<name>A0ACB9M0Z2_BAUVA</name>
<comment type="caution">
    <text evidence="1">The sequence shown here is derived from an EMBL/GenBank/DDBJ whole genome shotgun (WGS) entry which is preliminary data.</text>
</comment>
<dbReference type="Proteomes" id="UP000828941">
    <property type="component" value="Chromosome 10"/>
</dbReference>
<keyword evidence="2" id="KW-1185">Reference proteome</keyword>
<protein>
    <submittedName>
        <fullName evidence="1">Uncharacterized protein</fullName>
    </submittedName>
</protein>